<evidence type="ECO:0000256" key="1">
    <source>
        <dbReference type="SAM" id="MobiDB-lite"/>
    </source>
</evidence>
<comment type="caution">
    <text evidence="3">The sequence shown here is derived from an EMBL/GenBank/DDBJ whole genome shotgun (WGS) entry which is preliminary data.</text>
</comment>
<feature type="non-terminal residue" evidence="3">
    <location>
        <position position="1"/>
    </location>
</feature>
<evidence type="ECO:0000313" key="3">
    <source>
        <dbReference type="EMBL" id="KAK2096197.1"/>
    </source>
</evidence>
<accession>A0ABQ9UGI1</accession>
<dbReference type="InterPro" id="IPR059017">
    <property type="entry name" value="PMEL_NMB_N"/>
</dbReference>
<dbReference type="InterPro" id="IPR045219">
    <property type="entry name" value="PKAT"/>
</dbReference>
<dbReference type="EMBL" id="JASSZA010000012">
    <property type="protein sequence ID" value="KAK2096197.1"/>
    <property type="molecule type" value="Genomic_DNA"/>
</dbReference>
<protein>
    <recommendedName>
        <fullName evidence="2">PMEL/NMB N-terminal domain-containing protein</fullName>
    </recommendedName>
</protein>
<dbReference type="Proteomes" id="UP001266305">
    <property type="component" value="Unassembled WGS sequence"/>
</dbReference>
<sequence length="98" mass="11403">FHDVLGNERPPPYIREQNQLNGWSSDENDWNEKLYPVWKRGDMRWKNAWKGGRVQAVLTSDSPALVGSHITFVVNLVFPRCQKEDADGNIVYEKNCRN</sequence>
<keyword evidence="4" id="KW-1185">Reference proteome</keyword>
<dbReference type="PANTHER" id="PTHR11861:SF11">
    <property type="entry name" value="TRANSMEMBRANE GLYCOPROTEIN NMB"/>
    <property type="match status" value="1"/>
</dbReference>
<reference evidence="3 4" key="1">
    <citation type="submission" date="2023-05" db="EMBL/GenBank/DDBJ databases">
        <title>B98-5 Cell Line De Novo Hybrid Assembly: An Optical Mapping Approach.</title>
        <authorList>
            <person name="Kananen K."/>
            <person name="Auerbach J.A."/>
            <person name="Kautto E."/>
            <person name="Blachly J.S."/>
        </authorList>
    </citation>
    <scope>NUCLEOTIDE SEQUENCE [LARGE SCALE GENOMIC DNA]</scope>
    <source>
        <strain evidence="3">B95-8</strain>
        <tissue evidence="3">Cell line</tissue>
    </source>
</reference>
<evidence type="ECO:0000259" key="2">
    <source>
        <dbReference type="Pfam" id="PF26141"/>
    </source>
</evidence>
<feature type="domain" description="PMEL/NMB N-terminal" evidence="2">
    <location>
        <begin position="28"/>
        <end position="97"/>
    </location>
</feature>
<name>A0ABQ9UGI1_SAGOE</name>
<feature type="region of interest" description="Disordered" evidence="1">
    <location>
        <begin position="1"/>
        <end position="21"/>
    </location>
</feature>
<feature type="non-terminal residue" evidence="3">
    <location>
        <position position="98"/>
    </location>
</feature>
<gene>
    <name evidence="3" type="ORF">P7K49_025231</name>
</gene>
<evidence type="ECO:0000313" key="4">
    <source>
        <dbReference type="Proteomes" id="UP001266305"/>
    </source>
</evidence>
<organism evidence="3 4">
    <name type="scientific">Saguinus oedipus</name>
    <name type="common">Cotton-top tamarin</name>
    <name type="synonym">Oedipomidas oedipus</name>
    <dbReference type="NCBI Taxonomy" id="9490"/>
    <lineage>
        <taxon>Eukaryota</taxon>
        <taxon>Metazoa</taxon>
        <taxon>Chordata</taxon>
        <taxon>Craniata</taxon>
        <taxon>Vertebrata</taxon>
        <taxon>Euteleostomi</taxon>
        <taxon>Mammalia</taxon>
        <taxon>Eutheria</taxon>
        <taxon>Euarchontoglires</taxon>
        <taxon>Primates</taxon>
        <taxon>Haplorrhini</taxon>
        <taxon>Platyrrhini</taxon>
        <taxon>Cebidae</taxon>
        <taxon>Callitrichinae</taxon>
        <taxon>Saguinus</taxon>
    </lineage>
</organism>
<dbReference type="PANTHER" id="PTHR11861">
    <property type="entry name" value="MELANOCYTE PROTEIN PMEL 17-RELATED"/>
    <property type="match status" value="1"/>
</dbReference>
<proteinExistence type="predicted"/>
<dbReference type="Pfam" id="PF26141">
    <property type="entry name" value="PMEL_NMB_N"/>
    <property type="match status" value="1"/>
</dbReference>